<name>A0A1Q9B1B3_9HYPH</name>
<evidence type="ECO:0000313" key="2">
    <source>
        <dbReference type="Proteomes" id="UP000186364"/>
    </source>
</evidence>
<dbReference type="RefSeq" id="WP_075626104.1">
    <property type="nucleotide sequence ID" value="NZ_FOAM01000012.1"/>
</dbReference>
<evidence type="ECO:0000313" key="1">
    <source>
        <dbReference type="EMBL" id="OLP61801.1"/>
    </source>
</evidence>
<dbReference type="EMBL" id="MKIP01000030">
    <property type="protein sequence ID" value="OLP61801.1"/>
    <property type="molecule type" value="Genomic_DNA"/>
</dbReference>
<proteinExistence type="predicted"/>
<dbReference type="OrthoDB" id="7585928at2"/>
<dbReference type="Proteomes" id="UP000186364">
    <property type="component" value="Unassembled WGS sequence"/>
</dbReference>
<comment type="caution">
    <text evidence="1">The sequence shown here is derived from an EMBL/GenBank/DDBJ whole genome shotgun (WGS) entry which is preliminary data.</text>
</comment>
<reference evidence="1 2" key="1">
    <citation type="submission" date="2016-09" db="EMBL/GenBank/DDBJ databases">
        <title>Rhizobium sp. nov., a novel species isolated from the rice rhizosphere.</title>
        <authorList>
            <person name="Zhao J."/>
            <person name="Zhang X."/>
        </authorList>
    </citation>
    <scope>NUCLEOTIDE SEQUENCE [LARGE SCALE GENOMIC DNA]</scope>
    <source>
        <strain evidence="1 2">1.7048</strain>
    </source>
</reference>
<protein>
    <submittedName>
        <fullName evidence="1">Uncharacterized protein</fullName>
    </submittedName>
</protein>
<keyword evidence="2" id="KW-1185">Reference proteome</keyword>
<accession>A0A1Q9B1B3</accession>
<organism evidence="1 2">
    <name type="scientific">Xaviernesmea oryzae</name>
    <dbReference type="NCBI Taxonomy" id="464029"/>
    <lineage>
        <taxon>Bacteria</taxon>
        <taxon>Pseudomonadati</taxon>
        <taxon>Pseudomonadota</taxon>
        <taxon>Alphaproteobacteria</taxon>
        <taxon>Hyphomicrobiales</taxon>
        <taxon>Rhizobiaceae</taxon>
        <taxon>Rhizobium/Agrobacterium group</taxon>
        <taxon>Xaviernesmea</taxon>
    </lineage>
</organism>
<dbReference type="AlphaFoldDB" id="A0A1Q9B1B3"/>
<gene>
    <name evidence="1" type="ORF">BJF93_19090</name>
</gene>
<sequence>MAMRFTKTKAILSGVCTVEEAERLFEWLTTNPKGELQLGEVTHLHTAALQAIAASANRITKMPDDPISASALGQLVKA</sequence>